<dbReference type="Proteomes" id="UP001061452">
    <property type="component" value="Unassembled WGS sequence"/>
</dbReference>
<organism evidence="1 2">
    <name type="scientific">Komagataeibacter intermedius NRIC 0521</name>
    <dbReference type="NCBI Taxonomy" id="1307934"/>
    <lineage>
        <taxon>Bacteria</taxon>
        <taxon>Pseudomonadati</taxon>
        <taxon>Pseudomonadota</taxon>
        <taxon>Alphaproteobacteria</taxon>
        <taxon>Acetobacterales</taxon>
        <taxon>Acetobacteraceae</taxon>
        <taxon>Komagataeibacter</taxon>
    </lineage>
</organism>
<evidence type="ECO:0000313" key="2">
    <source>
        <dbReference type="Proteomes" id="UP001061452"/>
    </source>
</evidence>
<comment type="caution">
    <text evidence="1">The sequence shown here is derived from an EMBL/GenBank/DDBJ whole genome shotgun (WGS) entry which is preliminary data.</text>
</comment>
<evidence type="ECO:0000313" key="1">
    <source>
        <dbReference type="EMBL" id="GBQ67988.1"/>
    </source>
</evidence>
<accession>A0ABQ0PGP4</accession>
<gene>
    <name evidence="1" type="ORF">AA0521_1123</name>
</gene>
<protein>
    <submittedName>
        <fullName evidence="1">Uncharacterized protein</fullName>
    </submittedName>
</protein>
<sequence length="96" mass="10342">MVTEKMAKNQHENSTNHRARVVLSGMDKPDEIWPTRCGADYVANLAPAKNWDVAATICQMRAGYDIGEVGRAVLADIPLRASRIGAECGVIGSEGD</sequence>
<dbReference type="EMBL" id="BAQJ01000033">
    <property type="protein sequence ID" value="GBQ67988.1"/>
    <property type="molecule type" value="Genomic_DNA"/>
</dbReference>
<name>A0ABQ0PGP4_9PROT</name>
<proteinExistence type="predicted"/>
<reference evidence="1" key="1">
    <citation type="submission" date="2013-04" db="EMBL/GenBank/DDBJ databases">
        <title>The genome sequencing project of 58 acetic acid bacteria.</title>
        <authorList>
            <person name="Okamoto-Kainuma A."/>
            <person name="Ishikawa M."/>
            <person name="Umino S."/>
            <person name="Koizumi Y."/>
            <person name="Shiwa Y."/>
            <person name="Yoshikawa H."/>
            <person name="Matsutani M."/>
            <person name="Matsushita K."/>
        </authorList>
    </citation>
    <scope>NUCLEOTIDE SEQUENCE</scope>
    <source>
        <strain evidence="1">NRIC 0521</strain>
    </source>
</reference>
<keyword evidence="2" id="KW-1185">Reference proteome</keyword>